<proteinExistence type="predicted"/>
<organism evidence="2 3">
    <name type="scientific">Lithohypha guttulata</name>
    <dbReference type="NCBI Taxonomy" id="1690604"/>
    <lineage>
        <taxon>Eukaryota</taxon>
        <taxon>Fungi</taxon>
        <taxon>Dikarya</taxon>
        <taxon>Ascomycota</taxon>
        <taxon>Pezizomycotina</taxon>
        <taxon>Eurotiomycetes</taxon>
        <taxon>Chaetothyriomycetidae</taxon>
        <taxon>Chaetothyriales</taxon>
        <taxon>Trichomeriaceae</taxon>
        <taxon>Lithohypha</taxon>
    </lineage>
</organism>
<evidence type="ECO:0000313" key="2">
    <source>
        <dbReference type="EMBL" id="KAK5075769.1"/>
    </source>
</evidence>
<evidence type="ECO:0000313" key="3">
    <source>
        <dbReference type="Proteomes" id="UP001345013"/>
    </source>
</evidence>
<keyword evidence="3" id="KW-1185">Reference proteome</keyword>
<sequence>MALNLSPLVENFVGSRLTFTSSHSFDETVARLRRQTNPDSQPFSQPQKPYKPYIDMTQAEFVEFISSQRGPSGFMYFHELEFGSWVNLFDIGGGKRMKKFIVGNPLIAINILRNDERAALNVPIELLVRELDNERGVEIVYLKPEPVLVPDAADRRGEVEKAFLVLDPRVSQV</sequence>
<name>A0ABR0JVP7_9EURO</name>
<dbReference type="Proteomes" id="UP001345013">
    <property type="component" value="Unassembled WGS sequence"/>
</dbReference>
<dbReference type="SUPFAM" id="SSF103247">
    <property type="entry name" value="TT1751-like"/>
    <property type="match status" value="1"/>
</dbReference>
<reference evidence="2 3" key="1">
    <citation type="submission" date="2023-08" db="EMBL/GenBank/DDBJ databases">
        <title>Black Yeasts Isolated from many extreme environments.</title>
        <authorList>
            <person name="Coleine C."/>
            <person name="Stajich J.E."/>
            <person name="Selbmann L."/>
        </authorList>
    </citation>
    <scope>NUCLEOTIDE SEQUENCE [LARGE SCALE GENOMIC DNA]</scope>
    <source>
        <strain evidence="2 3">CCFEE 5885</strain>
    </source>
</reference>
<evidence type="ECO:0000259" key="1">
    <source>
        <dbReference type="Pfam" id="PF03625"/>
    </source>
</evidence>
<comment type="caution">
    <text evidence="2">The sequence shown here is derived from an EMBL/GenBank/DDBJ whole genome shotgun (WGS) entry which is preliminary data.</text>
</comment>
<feature type="domain" description="DUF302" evidence="1">
    <location>
        <begin position="97"/>
        <end position="144"/>
    </location>
</feature>
<dbReference type="Gene3D" id="3.30.310.70">
    <property type="entry name" value="TT1751-like domain"/>
    <property type="match status" value="1"/>
</dbReference>
<protein>
    <recommendedName>
        <fullName evidence="1">DUF302 domain-containing protein</fullName>
    </recommendedName>
</protein>
<accession>A0ABR0JVP7</accession>
<gene>
    <name evidence="2" type="ORF">LTR24_009886</name>
</gene>
<dbReference type="InterPro" id="IPR005180">
    <property type="entry name" value="DUF302"/>
</dbReference>
<dbReference type="InterPro" id="IPR035923">
    <property type="entry name" value="TT1751-like_sf"/>
</dbReference>
<dbReference type="Pfam" id="PF03625">
    <property type="entry name" value="DUF302"/>
    <property type="match status" value="1"/>
</dbReference>
<dbReference type="EMBL" id="JAVRRG010000247">
    <property type="protein sequence ID" value="KAK5075769.1"/>
    <property type="molecule type" value="Genomic_DNA"/>
</dbReference>